<feature type="compositionally biased region" description="Acidic residues" evidence="1">
    <location>
        <begin position="295"/>
        <end position="307"/>
    </location>
</feature>
<gene>
    <name evidence="3" type="ORF">Rsub_12186</name>
</gene>
<dbReference type="EMBL" id="BDRX01000155">
    <property type="protein sequence ID" value="GBF99382.1"/>
    <property type="molecule type" value="Genomic_DNA"/>
</dbReference>
<accession>A0A2V0PK39</accession>
<reference evidence="3 4" key="1">
    <citation type="journal article" date="2018" name="Sci. Rep.">
        <title>Raphidocelis subcapitata (=Pseudokirchneriella subcapitata) provides an insight into genome evolution and environmental adaptations in the Sphaeropleales.</title>
        <authorList>
            <person name="Suzuki S."/>
            <person name="Yamaguchi H."/>
            <person name="Nakajima N."/>
            <person name="Kawachi M."/>
        </authorList>
    </citation>
    <scope>NUCLEOTIDE SEQUENCE [LARGE SCALE GENOMIC DNA]</scope>
    <source>
        <strain evidence="3 4">NIES-35</strain>
    </source>
</reference>
<evidence type="ECO:0000256" key="2">
    <source>
        <dbReference type="SAM" id="Phobius"/>
    </source>
</evidence>
<dbReference type="Proteomes" id="UP000247498">
    <property type="component" value="Unassembled WGS sequence"/>
</dbReference>
<name>A0A2V0PK39_9CHLO</name>
<dbReference type="InParanoid" id="A0A2V0PK39"/>
<proteinExistence type="predicted"/>
<feature type="transmembrane region" description="Helical" evidence="2">
    <location>
        <begin position="67"/>
        <end position="88"/>
    </location>
</feature>
<dbReference type="OrthoDB" id="549305at2759"/>
<evidence type="ECO:0000313" key="3">
    <source>
        <dbReference type="EMBL" id="GBF99382.1"/>
    </source>
</evidence>
<keyword evidence="2" id="KW-1133">Transmembrane helix</keyword>
<feature type="transmembrane region" description="Helical" evidence="2">
    <location>
        <begin position="100"/>
        <end position="120"/>
    </location>
</feature>
<evidence type="ECO:0000313" key="4">
    <source>
        <dbReference type="Proteomes" id="UP000247498"/>
    </source>
</evidence>
<evidence type="ECO:0000256" key="1">
    <source>
        <dbReference type="SAM" id="MobiDB-lite"/>
    </source>
</evidence>
<keyword evidence="2" id="KW-0472">Membrane</keyword>
<protein>
    <submittedName>
        <fullName evidence="3">Uncharacterized protein</fullName>
    </submittedName>
</protein>
<comment type="caution">
    <text evidence="3">The sequence shown here is derived from an EMBL/GenBank/DDBJ whole genome shotgun (WGS) entry which is preliminary data.</text>
</comment>
<organism evidence="3 4">
    <name type="scientific">Raphidocelis subcapitata</name>
    <dbReference type="NCBI Taxonomy" id="307507"/>
    <lineage>
        <taxon>Eukaryota</taxon>
        <taxon>Viridiplantae</taxon>
        <taxon>Chlorophyta</taxon>
        <taxon>core chlorophytes</taxon>
        <taxon>Chlorophyceae</taxon>
        <taxon>CS clade</taxon>
        <taxon>Sphaeropleales</taxon>
        <taxon>Selenastraceae</taxon>
        <taxon>Raphidocelis</taxon>
    </lineage>
</organism>
<sequence>MAGAMALEVEKAPQPSRLGGGAGGAEAAAAQAVGVGGGGGGSGKAPAAPSALASLPRSLRHDTLPRWLRMSIKLAVLTLLLALPSLALRDPKLRGTELGANPKFGMIFMLLGVIAIPMWVPHVGTLVLTFTAVIPIALSAVWVAYGLFLAYPNVYFLQISTVVVTFLLLFGGNMVGVPAGLLGVFVALYAVGVGHFLMAPKIALVLAKTLSLTVVVAAFLVTTVFAVVLPEYCTDLVWQGHHEGLEHLLHMAHHVVGSKPPRLLYRGVKSEARRLGSNDAARAALRAASSKDLNDPSDDDDDDDDEGGLASQAGPRTGRPKRGKRVALELTSAQRGERSYHRMLLALTTGAKAQGGAKAELVLGFCGSIRPVLPWFPLLPAARCRSNPKHLLTLRADVTALALSLYKLQATMELLDAATRPVLKTVATESGAGWDSLKAHLLAALQDVVDAFPMDAYPAPRRLDASHAEAFATQASEMWGAWQQRVAAGDADGADASDASPAARLHATLLMRHLEELGSELTRVVAAAQAAMDDLAASAYGFMGFPCLRPEAHAAPAS</sequence>
<feature type="region of interest" description="Disordered" evidence="1">
    <location>
        <begin position="286"/>
        <end position="324"/>
    </location>
</feature>
<dbReference type="AlphaFoldDB" id="A0A2V0PK39"/>
<feature type="transmembrane region" description="Helical" evidence="2">
    <location>
        <begin position="177"/>
        <end position="198"/>
    </location>
</feature>
<keyword evidence="4" id="KW-1185">Reference proteome</keyword>
<feature type="transmembrane region" description="Helical" evidence="2">
    <location>
        <begin position="126"/>
        <end position="147"/>
    </location>
</feature>
<keyword evidence="2" id="KW-0812">Transmembrane</keyword>
<feature type="transmembrane region" description="Helical" evidence="2">
    <location>
        <begin position="210"/>
        <end position="229"/>
    </location>
</feature>
<feature type="region of interest" description="Disordered" evidence="1">
    <location>
        <begin position="1"/>
        <end position="23"/>
    </location>
</feature>